<sequence length="148" mass="16734">MGGSRFNHRHSLRPLRPPRLQDRRPVPLQDGGGKKWVRPEECGYGDVGVVGMEEEDKRLGLAVEIRQVFRESMESHRHCPSQPVRRRKGRSLELKKIVSVLGGRLAVGKNNNDNVAIQSSWRHVFRSLEEYVDAFRPTTPGHSPGAGH</sequence>
<accession>A0A6A3BLK0</accession>
<name>A0A6A3BLK0_HIBSY</name>
<dbReference type="AlphaFoldDB" id="A0A6A3BLK0"/>
<evidence type="ECO:0000313" key="2">
    <source>
        <dbReference type="EMBL" id="KAE8715709.1"/>
    </source>
</evidence>
<feature type="region of interest" description="Disordered" evidence="1">
    <location>
        <begin position="1"/>
        <end position="35"/>
    </location>
</feature>
<gene>
    <name evidence="2" type="ORF">F3Y22_tig00110160pilonHSYRG00186</name>
</gene>
<dbReference type="Proteomes" id="UP000436088">
    <property type="component" value="Unassembled WGS sequence"/>
</dbReference>
<dbReference type="EMBL" id="VEPZ02000857">
    <property type="protein sequence ID" value="KAE8715709.1"/>
    <property type="molecule type" value="Genomic_DNA"/>
</dbReference>
<organism evidence="2 3">
    <name type="scientific">Hibiscus syriacus</name>
    <name type="common">Rose of Sharon</name>
    <dbReference type="NCBI Taxonomy" id="106335"/>
    <lineage>
        <taxon>Eukaryota</taxon>
        <taxon>Viridiplantae</taxon>
        <taxon>Streptophyta</taxon>
        <taxon>Embryophyta</taxon>
        <taxon>Tracheophyta</taxon>
        <taxon>Spermatophyta</taxon>
        <taxon>Magnoliopsida</taxon>
        <taxon>eudicotyledons</taxon>
        <taxon>Gunneridae</taxon>
        <taxon>Pentapetalae</taxon>
        <taxon>rosids</taxon>
        <taxon>malvids</taxon>
        <taxon>Malvales</taxon>
        <taxon>Malvaceae</taxon>
        <taxon>Malvoideae</taxon>
        <taxon>Hibiscus</taxon>
    </lineage>
</organism>
<evidence type="ECO:0000256" key="1">
    <source>
        <dbReference type="SAM" id="MobiDB-lite"/>
    </source>
</evidence>
<keyword evidence="3" id="KW-1185">Reference proteome</keyword>
<proteinExistence type="predicted"/>
<comment type="caution">
    <text evidence="2">The sequence shown here is derived from an EMBL/GenBank/DDBJ whole genome shotgun (WGS) entry which is preliminary data.</text>
</comment>
<feature type="compositionally biased region" description="Basic residues" evidence="1">
    <location>
        <begin position="1"/>
        <end position="13"/>
    </location>
</feature>
<protein>
    <submittedName>
        <fullName evidence="2">Uncharacterized protein</fullName>
    </submittedName>
</protein>
<evidence type="ECO:0000313" key="3">
    <source>
        <dbReference type="Proteomes" id="UP000436088"/>
    </source>
</evidence>
<reference evidence="2" key="1">
    <citation type="submission" date="2019-09" db="EMBL/GenBank/DDBJ databases">
        <title>Draft genome information of white flower Hibiscus syriacus.</title>
        <authorList>
            <person name="Kim Y.-M."/>
        </authorList>
    </citation>
    <scope>NUCLEOTIDE SEQUENCE [LARGE SCALE GENOMIC DNA]</scope>
    <source>
        <strain evidence="2">YM2019G1</strain>
    </source>
</reference>